<sequence>MANSTQGRLNHLIYGASAFNLQLPTPNNSSNHATSTLPPGGRLDHNHTRESTAVRVLPKSSSSSSHKEDPFDMYFNYPLYEGRHQYEGETDATTQSDVFSEGSPETTPSAVTTDSSVGTGPDFDEDIEMPDAAPVSPAPHNNKENLWPKVSNTDLPRYPIIHDQDDLTPHAEATLTPVALPLRHARRPSRSSASPIADPRKKTRRVPEPQKTSKVRENGACTLCKGSRISCSVDGVCDGCKRLCAGCHGVVAEKVCIRRALQDSVVSMMNRWCQDSMILLPSSGFQPSSGSMAVFIYFSEDPQSPRLQMQAVKCPKGLVIISDNGPSHHEAISRWTREHLGASANRSFDSLLQQLLAVFVEGGALDLEPSSSSVFVGFQREWMKKLLRMRCMWNAWSCRKFYVRDINGQLVQDSTQPIHEYLHRYAGQKISELEKDILKEIDKLQNGIKVGDSAPLLSAYHVGVWISLWQLALMYRHSSGASLGFRTEQFRETTEDLYNKVVVLFSVIFRTTKALNYLMDARSKAFSGKPVVGKAFENAWRARNDFYNSFRKQYPGDEFVSELVIGKEAKVLSRKRAGRK</sequence>
<gene>
    <name evidence="2" type="ORF">B0T16DRAFT_453058</name>
</gene>
<comment type="caution">
    <text evidence="2">The sequence shown here is derived from an EMBL/GenBank/DDBJ whole genome shotgun (WGS) entry which is preliminary data.</text>
</comment>
<feature type="region of interest" description="Disordered" evidence="1">
    <location>
        <begin position="184"/>
        <end position="212"/>
    </location>
</feature>
<dbReference type="EMBL" id="JAULSV010000001">
    <property type="protein sequence ID" value="KAK0657619.1"/>
    <property type="molecule type" value="Genomic_DNA"/>
</dbReference>
<name>A0AA40D2A3_9PEZI</name>
<dbReference type="AlphaFoldDB" id="A0AA40D2A3"/>
<feature type="region of interest" description="Disordered" evidence="1">
    <location>
        <begin position="52"/>
        <end position="71"/>
    </location>
</feature>
<protein>
    <submittedName>
        <fullName evidence="2">Uncharacterized protein</fullName>
    </submittedName>
</protein>
<feature type="region of interest" description="Disordered" evidence="1">
    <location>
        <begin position="25"/>
        <end position="46"/>
    </location>
</feature>
<evidence type="ECO:0000256" key="1">
    <source>
        <dbReference type="SAM" id="MobiDB-lite"/>
    </source>
</evidence>
<reference evidence="2" key="1">
    <citation type="submission" date="2023-06" db="EMBL/GenBank/DDBJ databases">
        <title>Genome-scale phylogeny and comparative genomics of the fungal order Sordariales.</title>
        <authorList>
            <consortium name="Lawrence Berkeley National Laboratory"/>
            <person name="Hensen N."/>
            <person name="Bonometti L."/>
            <person name="Westerberg I."/>
            <person name="Brannstrom I.O."/>
            <person name="Guillou S."/>
            <person name="Cros-Aarteil S."/>
            <person name="Calhoun S."/>
            <person name="Haridas S."/>
            <person name="Kuo A."/>
            <person name="Mondo S."/>
            <person name="Pangilinan J."/>
            <person name="Riley R."/>
            <person name="Labutti K."/>
            <person name="Andreopoulos B."/>
            <person name="Lipzen A."/>
            <person name="Chen C."/>
            <person name="Yanf M."/>
            <person name="Daum C."/>
            <person name="Ng V."/>
            <person name="Clum A."/>
            <person name="Steindorff A."/>
            <person name="Ohm R."/>
            <person name="Martin F."/>
            <person name="Silar P."/>
            <person name="Natvig D."/>
            <person name="Lalanne C."/>
            <person name="Gautier V."/>
            <person name="Ament-Velasquez S.L."/>
            <person name="Kruys A."/>
            <person name="Hutchinson M.I."/>
            <person name="Powell A.J."/>
            <person name="Barry K."/>
            <person name="Miller A.N."/>
            <person name="Grigoriev I.V."/>
            <person name="Debuchy R."/>
            <person name="Gladieux P."/>
            <person name="Thoren M.H."/>
            <person name="Johannesson H."/>
        </authorList>
    </citation>
    <scope>NUCLEOTIDE SEQUENCE</scope>
    <source>
        <strain evidence="2">SMH2532-1</strain>
    </source>
</reference>
<evidence type="ECO:0000313" key="2">
    <source>
        <dbReference type="EMBL" id="KAK0657619.1"/>
    </source>
</evidence>
<dbReference type="Proteomes" id="UP001174936">
    <property type="component" value="Unassembled WGS sequence"/>
</dbReference>
<feature type="compositionally biased region" description="Polar residues" evidence="1">
    <location>
        <begin position="25"/>
        <end position="37"/>
    </location>
</feature>
<proteinExistence type="predicted"/>
<keyword evidence="3" id="KW-1185">Reference proteome</keyword>
<feature type="region of interest" description="Disordered" evidence="1">
    <location>
        <begin position="89"/>
        <end position="122"/>
    </location>
</feature>
<accession>A0AA40D2A3</accession>
<evidence type="ECO:0000313" key="3">
    <source>
        <dbReference type="Proteomes" id="UP001174936"/>
    </source>
</evidence>
<feature type="compositionally biased region" description="Polar residues" evidence="1">
    <location>
        <begin position="91"/>
        <end position="118"/>
    </location>
</feature>
<organism evidence="2 3">
    <name type="scientific">Cercophora newfieldiana</name>
    <dbReference type="NCBI Taxonomy" id="92897"/>
    <lineage>
        <taxon>Eukaryota</taxon>
        <taxon>Fungi</taxon>
        <taxon>Dikarya</taxon>
        <taxon>Ascomycota</taxon>
        <taxon>Pezizomycotina</taxon>
        <taxon>Sordariomycetes</taxon>
        <taxon>Sordariomycetidae</taxon>
        <taxon>Sordariales</taxon>
        <taxon>Lasiosphaeriaceae</taxon>
        <taxon>Cercophora</taxon>
    </lineage>
</organism>